<comment type="similarity">
    <text evidence="1">Belongs to the universal stress protein A family.</text>
</comment>
<reference evidence="3 4" key="1">
    <citation type="submission" date="2016-10" db="EMBL/GenBank/DDBJ databases">
        <authorList>
            <person name="de Groot N.N."/>
        </authorList>
    </citation>
    <scope>NUCLEOTIDE SEQUENCE [LARGE SCALE GENOMIC DNA]</scope>
    <source>
        <strain evidence="3 4">DSM 25186</strain>
    </source>
</reference>
<dbReference type="Pfam" id="PF00582">
    <property type="entry name" value="Usp"/>
    <property type="match status" value="1"/>
</dbReference>
<dbReference type="InterPro" id="IPR006016">
    <property type="entry name" value="UspA"/>
</dbReference>
<gene>
    <name evidence="3" type="ORF">SAMN05421823_106169</name>
</gene>
<dbReference type="PANTHER" id="PTHR46268">
    <property type="entry name" value="STRESS RESPONSE PROTEIN NHAX"/>
    <property type="match status" value="1"/>
</dbReference>
<dbReference type="PRINTS" id="PR01438">
    <property type="entry name" value="UNVRSLSTRESS"/>
</dbReference>
<evidence type="ECO:0000256" key="1">
    <source>
        <dbReference type="ARBA" id="ARBA00008791"/>
    </source>
</evidence>
<organism evidence="3 4">
    <name type="scientific">Catalinimonas alkaloidigena</name>
    <dbReference type="NCBI Taxonomy" id="1075417"/>
    <lineage>
        <taxon>Bacteria</taxon>
        <taxon>Pseudomonadati</taxon>
        <taxon>Bacteroidota</taxon>
        <taxon>Cytophagia</taxon>
        <taxon>Cytophagales</taxon>
        <taxon>Catalimonadaceae</taxon>
        <taxon>Catalinimonas</taxon>
    </lineage>
</organism>
<dbReference type="SUPFAM" id="SSF52402">
    <property type="entry name" value="Adenine nucleotide alpha hydrolases-like"/>
    <property type="match status" value="2"/>
</dbReference>
<name>A0A1G9KIX5_9BACT</name>
<proteinExistence type="inferred from homology"/>
<dbReference type="Proteomes" id="UP000198510">
    <property type="component" value="Unassembled WGS sequence"/>
</dbReference>
<protein>
    <submittedName>
        <fullName evidence="3">Nucleotide-binding universal stress protein, UspA family</fullName>
    </submittedName>
</protein>
<evidence type="ECO:0000313" key="3">
    <source>
        <dbReference type="EMBL" id="SDL49395.1"/>
    </source>
</evidence>
<evidence type="ECO:0000259" key="2">
    <source>
        <dbReference type="Pfam" id="PF00582"/>
    </source>
</evidence>
<dbReference type="InterPro" id="IPR006015">
    <property type="entry name" value="Universal_stress_UspA"/>
</dbReference>
<dbReference type="AlphaFoldDB" id="A0A1G9KIX5"/>
<dbReference type="RefSeq" id="WP_089683894.1">
    <property type="nucleotide sequence ID" value="NZ_FNFO01000006.1"/>
</dbReference>
<dbReference type="EMBL" id="FNFO01000006">
    <property type="protein sequence ID" value="SDL49395.1"/>
    <property type="molecule type" value="Genomic_DNA"/>
</dbReference>
<feature type="domain" description="UspA" evidence="2">
    <location>
        <begin position="2"/>
        <end position="147"/>
    </location>
</feature>
<dbReference type="STRING" id="1075417.SAMN05421823_106169"/>
<dbReference type="PANTHER" id="PTHR46268:SF6">
    <property type="entry name" value="UNIVERSAL STRESS PROTEIN UP12"/>
    <property type="match status" value="1"/>
</dbReference>
<evidence type="ECO:0000313" key="4">
    <source>
        <dbReference type="Proteomes" id="UP000198510"/>
    </source>
</evidence>
<dbReference type="OrthoDB" id="9788959at2"/>
<keyword evidence="4" id="KW-1185">Reference proteome</keyword>
<sequence length="280" mass="31431">MKKHILVPTDFSQPANNALRYALELARSLGARLTVLSVYQMPIPMSTPMYTPGVVLLEDQQNLAGVERDIDEQLATLETTYLKKAGVPYQLVKQLGNVELSVEKMVNDEAIGLVVMGTHGSGGLRTLLGNTTLHLMRQLHCPVLAIPPEASFTRIHRMLLATDYRHAALPENYQPLVDLAFALRAHIEVLYVVRAEALLSDQELDAGRNLKHALDPVPHSFAIRHCDDINEGITHYLREHPADLLAMMPRTHSLWERMLEGSHTRHMCFHGETPLMTFRA</sequence>
<accession>A0A1G9KIX5</accession>
<dbReference type="CDD" id="cd00293">
    <property type="entry name" value="USP-like"/>
    <property type="match status" value="1"/>
</dbReference>
<dbReference type="Gene3D" id="3.40.50.12370">
    <property type="match status" value="1"/>
</dbReference>